<keyword evidence="3" id="KW-1185">Reference proteome</keyword>
<protein>
    <submittedName>
        <fullName evidence="2">Uncharacterized protein</fullName>
    </submittedName>
</protein>
<comment type="caution">
    <text evidence="2">The sequence shown here is derived from an EMBL/GenBank/DDBJ whole genome shotgun (WGS) entry which is preliminary data.</text>
</comment>
<keyword evidence="1" id="KW-0732">Signal</keyword>
<sequence length="141" mass="15990">MRPLFFFVTFLTEHPLVTITTPSKWTLVESGPVMRHKYATKHAFDSLSMGSNIGYFLGRCIQAPLAVTELDMKLWGARPICDLHISHGYLQHKIMASRLNLTLVEELEDLHLHPFEQLPVRGAYVQAGSFHVNPNDKGAYL</sequence>
<feature type="chain" id="PRO_5040396343" evidence="1">
    <location>
        <begin position="20"/>
        <end position="141"/>
    </location>
</feature>
<evidence type="ECO:0000256" key="1">
    <source>
        <dbReference type="SAM" id="SignalP"/>
    </source>
</evidence>
<evidence type="ECO:0000313" key="2">
    <source>
        <dbReference type="EMBL" id="KAH6874921.1"/>
    </source>
</evidence>
<dbReference type="Proteomes" id="UP000777438">
    <property type="component" value="Unassembled WGS sequence"/>
</dbReference>
<proteinExistence type="predicted"/>
<evidence type="ECO:0000313" key="3">
    <source>
        <dbReference type="Proteomes" id="UP000777438"/>
    </source>
</evidence>
<organism evidence="2 3">
    <name type="scientific">Thelonectria olida</name>
    <dbReference type="NCBI Taxonomy" id="1576542"/>
    <lineage>
        <taxon>Eukaryota</taxon>
        <taxon>Fungi</taxon>
        <taxon>Dikarya</taxon>
        <taxon>Ascomycota</taxon>
        <taxon>Pezizomycotina</taxon>
        <taxon>Sordariomycetes</taxon>
        <taxon>Hypocreomycetidae</taxon>
        <taxon>Hypocreales</taxon>
        <taxon>Nectriaceae</taxon>
        <taxon>Thelonectria</taxon>
    </lineage>
</organism>
<dbReference type="AlphaFoldDB" id="A0A9P8VV79"/>
<reference evidence="2 3" key="1">
    <citation type="journal article" date="2021" name="Nat. Commun.">
        <title>Genetic determinants of endophytism in the Arabidopsis root mycobiome.</title>
        <authorList>
            <person name="Mesny F."/>
            <person name="Miyauchi S."/>
            <person name="Thiergart T."/>
            <person name="Pickel B."/>
            <person name="Atanasova L."/>
            <person name="Karlsson M."/>
            <person name="Huettel B."/>
            <person name="Barry K.W."/>
            <person name="Haridas S."/>
            <person name="Chen C."/>
            <person name="Bauer D."/>
            <person name="Andreopoulos W."/>
            <person name="Pangilinan J."/>
            <person name="LaButti K."/>
            <person name="Riley R."/>
            <person name="Lipzen A."/>
            <person name="Clum A."/>
            <person name="Drula E."/>
            <person name="Henrissat B."/>
            <person name="Kohler A."/>
            <person name="Grigoriev I.V."/>
            <person name="Martin F.M."/>
            <person name="Hacquard S."/>
        </authorList>
    </citation>
    <scope>NUCLEOTIDE SEQUENCE [LARGE SCALE GENOMIC DNA]</scope>
    <source>
        <strain evidence="2 3">MPI-CAGE-CH-0241</strain>
    </source>
</reference>
<dbReference type="EMBL" id="JAGPYM010000036">
    <property type="protein sequence ID" value="KAH6874921.1"/>
    <property type="molecule type" value="Genomic_DNA"/>
</dbReference>
<name>A0A9P8VV79_9HYPO</name>
<gene>
    <name evidence="2" type="ORF">B0T10DRAFT_465407</name>
</gene>
<accession>A0A9P8VV79</accession>
<feature type="signal peptide" evidence="1">
    <location>
        <begin position="1"/>
        <end position="19"/>
    </location>
</feature>